<reference evidence="2" key="1">
    <citation type="journal article" date="2014" name="Int. J. Syst. Evol. Microbiol.">
        <title>Complete genome sequence of Corynebacterium casei LMG S-19264T (=DSM 44701T), isolated from a smear-ripened cheese.</title>
        <authorList>
            <consortium name="US DOE Joint Genome Institute (JGI-PGF)"/>
            <person name="Walter F."/>
            <person name="Albersmeier A."/>
            <person name="Kalinowski J."/>
            <person name="Ruckert C."/>
        </authorList>
    </citation>
    <scope>NUCLEOTIDE SEQUENCE</scope>
    <source>
        <strain evidence="2">CGMCC 1.15388</strain>
    </source>
</reference>
<gene>
    <name evidence="2" type="ORF">GCM10011401_23390</name>
</gene>
<dbReference type="InterPro" id="IPR050625">
    <property type="entry name" value="ParA/MinD_ATPase"/>
</dbReference>
<dbReference type="Gene3D" id="3.40.50.300">
    <property type="entry name" value="P-loop containing nucleotide triphosphate hydrolases"/>
    <property type="match status" value="1"/>
</dbReference>
<accession>A0A917AUJ0</accession>
<dbReference type="PANTHER" id="PTHR43384">
    <property type="entry name" value="SEPTUM SITE-DETERMINING PROTEIN MIND HOMOLOG, CHLOROPLASTIC-RELATED"/>
    <property type="match status" value="1"/>
</dbReference>
<dbReference type="AlphaFoldDB" id="A0A917AUJ0"/>
<evidence type="ECO:0008006" key="4">
    <source>
        <dbReference type="Google" id="ProtNLM"/>
    </source>
</evidence>
<name>A0A917AUJ0_9MICC</name>
<reference evidence="2" key="2">
    <citation type="submission" date="2020-09" db="EMBL/GenBank/DDBJ databases">
        <authorList>
            <person name="Sun Q."/>
            <person name="Zhou Y."/>
        </authorList>
    </citation>
    <scope>NUCLEOTIDE SEQUENCE</scope>
    <source>
        <strain evidence="2">CGMCC 1.15388</strain>
    </source>
</reference>
<organism evidence="2 3">
    <name type="scientific">Nesterenkonia cremea</name>
    <dbReference type="NCBI Taxonomy" id="1882340"/>
    <lineage>
        <taxon>Bacteria</taxon>
        <taxon>Bacillati</taxon>
        <taxon>Actinomycetota</taxon>
        <taxon>Actinomycetes</taxon>
        <taxon>Micrococcales</taxon>
        <taxon>Micrococcaceae</taxon>
        <taxon>Nesterenkonia</taxon>
    </lineage>
</organism>
<dbReference type="GO" id="GO:0016887">
    <property type="term" value="F:ATP hydrolysis activity"/>
    <property type="evidence" value="ECO:0007669"/>
    <property type="project" value="TreeGrafter"/>
</dbReference>
<proteinExistence type="predicted"/>
<dbReference type="RefSeq" id="WP_188685937.1">
    <property type="nucleotide sequence ID" value="NZ_BMIS01000012.1"/>
</dbReference>
<dbReference type="PANTHER" id="PTHR43384:SF11">
    <property type="entry name" value="SEPTUM SITE DETERMINING PROTEIN"/>
    <property type="match status" value="1"/>
</dbReference>
<feature type="region of interest" description="Disordered" evidence="1">
    <location>
        <begin position="1"/>
        <end position="21"/>
    </location>
</feature>
<dbReference type="Proteomes" id="UP000633136">
    <property type="component" value="Unassembled WGS sequence"/>
</dbReference>
<dbReference type="GO" id="GO:0005524">
    <property type="term" value="F:ATP binding"/>
    <property type="evidence" value="ECO:0007669"/>
    <property type="project" value="TreeGrafter"/>
</dbReference>
<dbReference type="InterPro" id="IPR027417">
    <property type="entry name" value="P-loop_NTPase"/>
</dbReference>
<evidence type="ECO:0000256" key="1">
    <source>
        <dbReference type="SAM" id="MobiDB-lite"/>
    </source>
</evidence>
<dbReference type="GO" id="GO:0009898">
    <property type="term" value="C:cytoplasmic side of plasma membrane"/>
    <property type="evidence" value="ECO:0007669"/>
    <property type="project" value="TreeGrafter"/>
</dbReference>
<comment type="caution">
    <text evidence="2">The sequence shown here is derived from an EMBL/GenBank/DDBJ whole genome shotgun (WGS) entry which is preliminary data.</text>
</comment>
<keyword evidence="3" id="KW-1185">Reference proteome</keyword>
<dbReference type="SUPFAM" id="SSF52540">
    <property type="entry name" value="P-loop containing nucleoside triphosphate hydrolases"/>
    <property type="match status" value="1"/>
</dbReference>
<dbReference type="GO" id="GO:0051782">
    <property type="term" value="P:negative regulation of cell division"/>
    <property type="evidence" value="ECO:0007669"/>
    <property type="project" value="TreeGrafter"/>
</dbReference>
<sequence>MASSRVPFLPASAARAGSDDSAEPTFLLVTGDEELRDDVALIAAVVGGRLDCRPGWAEVPPEDWAAVMCGPDALPPAGAPTEQILLLGHGEDAEAPPDALWRLAASRPGMQAVPLPQAEVWLSEHLGGRVMDRAPGCVLGVAGVFGGVGATTLSYLLAAEAAARGMSALLVDGDPHPGSGIRALLREQVPSASVDESLGWSALAQIEGELSSSQLQAALPVLEGIHVVSETESAAGATAGAEAEPAPLRTAEEVIGAGKRAFDLVILDAGRRPELLRAAADRMECALLVAPASARSVDAADELMAAVSGVSFQLVLNGRARPGWRAAEMREALGVEVAADIPEQRWLRRSDELGASYELLRSGRGAAMIGGILQAAGVVDG</sequence>
<evidence type="ECO:0000313" key="3">
    <source>
        <dbReference type="Proteomes" id="UP000633136"/>
    </source>
</evidence>
<dbReference type="GO" id="GO:0005829">
    <property type="term" value="C:cytosol"/>
    <property type="evidence" value="ECO:0007669"/>
    <property type="project" value="TreeGrafter"/>
</dbReference>
<evidence type="ECO:0000313" key="2">
    <source>
        <dbReference type="EMBL" id="GGE75406.1"/>
    </source>
</evidence>
<protein>
    <recommendedName>
        <fullName evidence="4">CobQ/CobB/MinD/ParA nucleotide binding domain-containing protein</fullName>
    </recommendedName>
</protein>
<dbReference type="EMBL" id="BMIS01000012">
    <property type="protein sequence ID" value="GGE75406.1"/>
    <property type="molecule type" value="Genomic_DNA"/>
</dbReference>